<dbReference type="FunFam" id="3.30.710.10:FF:000026">
    <property type="entry name" value="E3 ubiquitin ligase complex SCF subunit"/>
    <property type="match status" value="1"/>
</dbReference>
<dbReference type="InterPro" id="IPR011333">
    <property type="entry name" value="SKP1/BTB/POZ_sf"/>
</dbReference>
<dbReference type="Pfam" id="PF03931">
    <property type="entry name" value="Skp1_POZ"/>
    <property type="match status" value="1"/>
</dbReference>
<dbReference type="EMBL" id="VJMI01006727">
    <property type="protein sequence ID" value="KAF0765788.1"/>
    <property type="molecule type" value="Genomic_DNA"/>
</dbReference>
<evidence type="ECO:0008006" key="8">
    <source>
        <dbReference type="Google" id="ProtNLM"/>
    </source>
</evidence>
<dbReference type="InterPro" id="IPR001232">
    <property type="entry name" value="SKP1-like"/>
</dbReference>
<evidence type="ECO:0000256" key="2">
    <source>
        <dbReference type="ARBA" id="ARBA00022786"/>
    </source>
</evidence>
<keyword evidence="2 3" id="KW-0833">Ubl conjugation pathway</keyword>
<dbReference type="CDD" id="cd18322">
    <property type="entry name" value="BTB_POZ_SKP1"/>
    <property type="match status" value="1"/>
</dbReference>
<feature type="domain" description="SKP1 component dimerisation" evidence="4">
    <location>
        <begin position="112"/>
        <end position="158"/>
    </location>
</feature>
<dbReference type="GO" id="GO:0016567">
    <property type="term" value="P:protein ubiquitination"/>
    <property type="evidence" value="ECO:0007669"/>
    <property type="project" value="UniProtKB-UniPathway"/>
</dbReference>
<dbReference type="AlphaFoldDB" id="A0A6A5AX70"/>
<dbReference type="Pfam" id="PF01466">
    <property type="entry name" value="Skp1"/>
    <property type="match status" value="1"/>
</dbReference>
<dbReference type="VEuPathDB" id="FungiDB:H257_01778"/>
<evidence type="ECO:0000256" key="3">
    <source>
        <dbReference type="PIRNR" id="PIRNR028729"/>
    </source>
</evidence>
<dbReference type="InterPro" id="IPR036296">
    <property type="entry name" value="SKP1-like_dim_sf"/>
</dbReference>
<dbReference type="Proteomes" id="UP000469452">
    <property type="component" value="Unassembled WGS sequence"/>
</dbReference>
<organism evidence="6 7">
    <name type="scientific">Aphanomyces astaci</name>
    <name type="common">Crayfish plague agent</name>
    <dbReference type="NCBI Taxonomy" id="112090"/>
    <lineage>
        <taxon>Eukaryota</taxon>
        <taxon>Sar</taxon>
        <taxon>Stramenopiles</taxon>
        <taxon>Oomycota</taxon>
        <taxon>Saprolegniomycetes</taxon>
        <taxon>Saprolegniales</taxon>
        <taxon>Verrucalvaceae</taxon>
        <taxon>Aphanomyces</taxon>
    </lineage>
</organism>
<dbReference type="InterPro" id="IPR016897">
    <property type="entry name" value="SKP1"/>
</dbReference>
<reference evidence="6 7" key="1">
    <citation type="submission" date="2019-06" db="EMBL/GenBank/DDBJ databases">
        <title>Genomics analysis of Aphanomyces spp. identifies a new class of oomycete effector associated with host adaptation.</title>
        <authorList>
            <person name="Gaulin E."/>
        </authorList>
    </citation>
    <scope>NUCLEOTIDE SEQUENCE [LARGE SCALE GENOMIC DNA]</scope>
    <source>
        <strain evidence="6 7">E</strain>
    </source>
</reference>
<gene>
    <name evidence="6" type="ORF">AaE_002967</name>
</gene>
<sequence>MGSDRKVNLVSSEGESFEVSVDVAKNSRLIHEQVEEDADEGQEIPLPNVKTNVLIKVIEFLNYHHTTPMKDIPKPITTKFEDVVEKWDLDFIDQPYEMIFELILAANYLYIKALLELACAKVSGIIFGKTPDQIRDIFGIEQPFTPEEEKFIRDENKWPETG</sequence>
<accession>A0A6A5AX70</accession>
<dbReference type="GO" id="GO:0006511">
    <property type="term" value="P:ubiquitin-dependent protein catabolic process"/>
    <property type="evidence" value="ECO:0007669"/>
    <property type="project" value="InterPro"/>
</dbReference>
<evidence type="ECO:0000259" key="4">
    <source>
        <dbReference type="Pfam" id="PF01466"/>
    </source>
</evidence>
<evidence type="ECO:0000313" key="6">
    <source>
        <dbReference type="EMBL" id="KAF0765788.1"/>
    </source>
</evidence>
<dbReference type="SMART" id="SM00512">
    <property type="entry name" value="Skp1"/>
    <property type="match status" value="1"/>
</dbReference>
<name>A0A6A5AX70_APHAT</name>
<dbReference type="InterPro" id="IPR016072">
    <property type="entry name" value="Skp1_comp_dimer"/>
</dbReference>
<feature type="domain" description="SKP1 component POZ" evidence="5">
    <location>
        <begin position="6"/>
        <end position="65"/>
    </location>
</feature>
<comment type="pathway">
    <text evidence="3">Protein modification; protein ubiquitination.</text>
</comment>
<evidence type="ECO:0000256" key="1">
    <source>
        <dbReference type="ARBA" id="ARBA00009993"/>
    </source>
</evidence>
<comment type="caution">
    <text evidence="6">The sequence shown here is derived from an EMBL/GenBank/DDBJ whole genome shotgun (WGS) entry which is preliminary data.</text>
</comment>
<dbReference type="PANTHER" id="PTHR11165">
    <property type="entry name" value="SKP1"/>
    <property type="match status" value="1"/>
</dbReference>
<dbReference type="SUPFAM" id="SSF54695">
    <property type="entry name" value="POZ domain"/>
    <property type="match status" value="1"/>
</dbReference>
<dbReference type="UniPathway" id="UPA00143"/>
<dbReference type="SUPFAM" id="SSF81382">
    <property type="entry name" value="Skp1 dimerisation domain-like"/>
    <property type="match status" value="1"/>
</dbReference>
<dbReference type="Gene3D" id="3.30.710.10">
    <property type="entry name" value="Potassium Channel Kv1.1, Chain A"/>
    <property type="match status" value="1"/>
</dbReference>
<comment type="similarity">
    <text evidence="1 3">Belongs to the SKP1 family.</text>
</comment>
<dbReference type="PIRSF" id="PIRSF028729">
    <property type="entry name" value="E3_ubiquit_lig_SCF_Skp"/>
    <property type="match status" value="1"/>
</dbReference>
<dbReference type="InterPro" id="IPR016073">
    <property type="entry name" value="Skp1_comp_POZ"/>
</dbReference>
<proteinExistence type="inferred from homology"/>
<evidence type="ECO:0000313" key="7">
    <source>
        <dbReference type="Proteomes" id="UP000469452"/>
    </source>
</evidence>
<protein>
    <recommendedName>
        <fullName evidence="8">SKP1-like protein</fullName>
    </recommendedName>
</protein>
<evidence type="ECO:0000259" key="5">
    <source>
        <dbReference type="Pfam" id="PF03931"/>
    </source>
</evidence>